<evidence type="ECO:0000256" key="1">
    <source>
        <dbReference type="SAM" id="MobiDB-lite"/>
    </source>
</evidence>
<feature type="region of interest" description="Disordered" evidence="1">
    <location>
        <begin position="1"/>
        <end position="55"/>
    </location>
</feature>
<accession>A0AAE3YQ48</accession>
<evidence type="ECO:0000313" key="3">
    <source>
        <dbReference type="Proteomes" id="UP001183643"/>
    </source>
</evidence>
<name>A0AAE3YQ48_9ACTN</name>
<reference evidence="2" key="1">
    <citation type="submission" date="2023-07" db="EMBL/GenBank/DDBJ databases">
        <title>Sequencing the genomes of 1000 actinobacteria strains.</title>
        <authorList>
            <person name="Klenk H.-P."/>
        </authorList>
    </citation>
    <scope>NUCLEOTIDE SEQUENCE</scope>
    <source>
        <strain evidence="2">DSM 44707</strain>
    </source>
</reference>
<protein>
    <submittedName>
        <fullName evidence="2">Uncharacterized protein</fullName>
    </submittedName>
</protein>
<evidence type="ECO:0000313" key="2">
    <source>
        <dbReference type="EMBL" id="MDR7276602.1"/>
    </source>
</evidence>
<dbReference type="EMBL" id="JAVDYB010000001">
    <property type="protein sequence ID" value="MDR7276602.1"/>
    <property type="molecule type" value="Genomic_DNA"/>
</dbReference>
<keyword evidence="3" id="KW-1185">Reference proteome</keyword>
<proteinExistence type="predicted"/>
<sequence>MRSSAPKGSKARGGAQKPTKAGTLVTKAVEAAAKPPKPRKPPAPPVTRNNNLPEVTIKVQRKAGYKQGPFDRKMRALQRLSDDGKLFKQANPVARNDAITKAYKQRVREAIWKKYWPHDKETSRKLTDKLDTLDPDHVWELQLGGADDASNLRLLDADTNRDIGNQIWQQIRTLPDGTPIRIEVVD</sequence>
<organism evidence="2 3">
    <name type="scientific">Catenuloplanes atrovinosus</name>
    <dbReference type="NCBI Taxonomy" id="137266"/>
    <lineage>
        <taxon>Bacteria</taxon>
        <taxon>Bacillati</taxon>
        <taxon>Actinomycetota</taxon>
        <taxon>Actinomycetes</taxon>
        <taxon>Micromonosporales</taxon>
        <taxon>Micromonosporaceae</taxon>
        <taxon>Catenuloplanes</taxon>
    </lineage>
</organism>
<dbReference type="Proteomes" id="UP001183643">
    <property type="component" value="Unassembled WGS sequence"/>
</dbReference>
<comment type="caution">
    <text evidence="2">The sequence shown here is derived from an EMBL/GenBank/DDBJ whole genome shotgun (WGS) entry which is preliminary data.</text>
</comment>
<dbReference type="RefSeq" id="WP_310368819.1">
    <property type="nucleotide sequence ID" value="NZ_JAVDYB010000001.1"/>
</dbReference>
<gene>
    <name evidence="2" type="ORF">J2S41_003380</name>
</gene>
<dbReference type="AlphaFoldDB" id="A0AAE3YQ48"/>